<comment type="caution">
    <text evidence="2">The sequence shown here is derived from an EMBL/GenBank/DDBJ whole genome shotgun (WGS) entry which is preliminary data.</text>
</comment>
<feature type="compositionally biased region" description="Low complexity" evidence="1">
    <location>
        <begin position="236"/>
        <end position="245"/>
    </location>
</feature>
<proteinExistence type="predicted"/>
<reference evidence="2 3" key="1">
    <citation type="submission" date="2019-01" db="EMBL/GenBank/DDBJ databases">
        <title>Genome sequencing of the rare red list fungi Fomitopsis rosea.</title>
        <authorList>
            <person name="Buettner E."/>
            <person name="Kellner H."/>
        </authorList>
    </citation>
    <scope>NUCLEOTIDE SEQUENCE [LARGE SCALE GENOMIC DNA]</scope>
    <source>
        <strain evidence="2 3">DSM 105464</strain>
    </source>
</reference>
<evidence type="ECO:0000313" key="2">
    <source>
        <dbReference type="EMBL" id="TFY51872.1"/>
    </source>
</evidence>
<accession>A0A4Y9XQ40</accession>
<name>A0A4Y9XQ40_9APHY</name>
<sequence length="358" mass="37653">MEPTPHLVALHAHTLHAQHLKELAHAVHEQLAVAELGPHLDRPRLTFFLAASDLPAAPSANAGSIRGAGGTRSSPGVAAAVLPPTSPPPPTPAPAGAAAHQRMPTTACQHTPTTAATSCRRLASPRQTAFLHLHGRIFVQHEPTVKSVELPSGRESPQGADTAHGWAVGAAGARTLTQRAYQASGQATVHTPTASALGECPACRYGRRTRTQATRANAQHANTADERAAITGVAMSGREGPSGSPSRPPRGSPRPLAAQEQSYNDYVQISASKRPTAPSIATQSVRAPSPLLGLVLDHSHLWPGNQAALLSHERTLELYRANAKKTQDPDPTQAEPPAPSRARRDVHANIPMQPNLAR</sequence>
<organism evidence="2 3">
    <name type="scientific">Rhodofomes roseus</name>
    <dbReference type="NCBI Taxonomy" id="34475"/>
    <lineage>
        <taxon>Eukaryota</taxon>
        <taxon>Fungi</taxon>
        <taxon>Dikarya</taxon>
        <taxon>Basidiomycota</taxon>
        <taxon>Agaricomycotina</taxon>
        <taxon>Agaricomycetes</taxon>
        <taxon>Polyporales</taxon>
        <taxon>Rhodofomes</taxon>
    </lineage>
</organism>
<feature type="region of interest" description="Disordered" evidence="1">
    <location>
        <begin position="235"/>
        <end position="261"/>
    </location>
</feature>
<evidence type="ECO:0000256" key="1">
    <source>
        <dbReference type="SAM" id="MobiDB-lite"/>
    </source>
</evidence>
<protein>
    <submittedName>
        <fullName evidence="2">Uncharacterized protein</fullName>
    </submittedName>
</protein>
<dbReference type="STRING" id="34475.A0A4Y9XQ40"/>
<evidence type="ECO:0000313" key="3">
    <source>
        <dbReference type="Proteomes" id="UP000298390"/>
    </source>
</evidence>
<dbReference type="Proteomes" id="UP000298390">
    <property type="component" value="Unassembled WGS sequence"/>
</dbReference>
<dbReference type="AlphaFoldDB" id="A0A4Y9XQ40"/>
<dbReference type="EMBL" id="SEKV01001089">
    <property type="protein sequence ID" value="TFY51872.1"/>
    <property type="molecule type" value="Genomic_DNA"/>
</dbReference>
<feature type="region of interest" description="Disordered" evidence="1">
    <location>
        <begin position="320"/>
        <end position="358"/>
    </location>
</feature>
<gene>
    <name evidence="2" type="ORF">EVJ58_g10332</name>
</gene>